<dbReference type="GO" id="GO:0006281">
    <property type="term" value="P:DNA repair"/>
    <property type="evidence" value="ECO:0007669"/>
    <property type="project" value="InterPro"/>
</dbReference>
<dbReference type="PANTHER" id="PTHR12855">
    <property type="entry name" value="DNA METHYLTRANSFERASE 1-ASSOCIATED PROTEIN 1 FAMILY MEMBER"/>
    <property type="match status" value="1"/>
</dbReference>
<organism evidence="9 10">
    <name type="scientific">Jimgerdemannia flammicorona</name>
    <dbReference type="NCBI Taxonomy" id="994334"/>
    <lineage>
        <taxon>Eukaryota</taxon>
        <taxon>Fungi</taxon>
        <taxon>Fungi incertae sedis</taxon>
        <taxon>Mucoromycota</taxon>
        <taxon>Mucoromycotina</taxon>
        <taxon>Endogonomycetes</taxon>
        <taxon>Endogonales</taxon>
        <taxon>Endogonaceae</taxon>
        <taxon>Jimgerdemannia</taxon>
    </lineage>
</organism>
<keyword evidence="10" id="KW-1185">Reference proteome</keyword>
<evidence type="ECO:0000256" key="7">
    <source>
        <dbReference type="ARBA" id="ARBA00023242"/>
    </source>
</evidence>
<dbReference type="Pfam" id="PF16282">
    <property type="entry name" value="SANT_DAMP1_like"/>
    <property type="match status" value="1"/>
</dbReference>
<keyword evidence="7" id="KW-0539">Nucleus</keyword>
<dbReference type="GO" id="GO:0000812">
    <property type="term" value="C:Swr1 complex"/>
    <property type="evidence" value="ECO:0007669"/>
    <property type="project" value="TreeGrafter"/>
</dbReference>
<evidence type="ECO:0000313" key="9">
    <source>
        <dbReference type="EMBL" id="RUP45175.1"/>
    </source>
</evidence>
<dbReference type="FunFam" id="1.10.10.60:FF:000087">
    <property type="entry name" value="DNA methyltransferase 1-associated protein 1"/>
    <property type="match status" value="1"/>
</dbReference>
<dbReference type="Gene3D" id="1.10.10.60">
    <property type="entry name" value="Homeodomain-like"/>
    <property type="match status" value="1"/>
</dbReference>
<name>A0A433D2X2_9FUNG</name>
<dbReference type="GO" id="GO:0006338">
    <property type="term" value="P:chromatin remodeling"/>
    <property type="evidence" value="ECO:0007669"/>
    <property type="project" value="InterPro"/>
</dbReference>
<evidence type="ECO:0000256" key="6">
    <source>
        <dbReference type="ARBA" id="ARBA00023163"/>
    </source>
</evidence>
<comment type="subcellular location">
    <subcellularLocation>
        <location evidence="1">Nucleus</location>
    </subcellularLocation>
</comment>
<dbReference type="Proteomes" id="UP000268093">
    <property type="component" value="Unassembled WGS sequence"/>
</dbReference>
<evidence type="ECO:0000256" key="1">
    <source>
        <dbReference type="ARBA" id="ARBA00004123"/>
    </source>
</evidence>
<protein>
    <recommendedName>
        <fullName evidence="3">SWR1-complex protein 4</fullName>
    </recommendedName>
</protein>
<evidence type="ECO:0000259" key="8">
    <source>
        <dbReference type="Pfam" id="PF16282"/>
    </source>
</evidence>
<comment type="caution">
    <text evidence="9">The sequence shown here is derived from an EMBL/GenBank/DDBJ whole genome shotgun (WGS) entry which is preliminary data.</text>
</comment>
<dbReference type="GO" id="GO:0000122">
    <property type="term" value="P:negative regulation of transcription by RNA polymerase II"/>
    <property type="evidence" value="ECO:0007669"/>
    <property type="project" value="TreeGrafter"/>
</dbReference>
<accession>A0A433D2X2</accession>
<keyword evidence="6" id="KW-0804">Transcription</keyword>
<dbReference type="InterPro" id="IPR032563">
    <property type="entry name" value="DAMP1_SANT-like"/>
</dbReference>
<gene>
    <name evidence="9" type="ORF">BC936DRAFT_148522</name>
</gene>
<keyword evidence="5" id="KW-0805">Transcription regulation</keyword>
<evidence type="ECO:0000256" key="2">
    <source>
        <dbReference type="ARBA" id="ARBA00006918"/>
    </source>
</evidence>
<evidence type="ECO:0000256" key="4">
    <source>
        <dbReference type="ARBA" id="ARBA00022853"/>
    </source>
</evidence>
<proteinExistence type="inferred from homology"/>
<dbReference type="GO" id="GO:0003714">
    <property type="term" value="F:transcription corepressor activity"/>
    <property type="evidence" value="ECO:0007669"/>
    <property type="project" value="TreeGrafter"/>
</dbReference>
<reference evidence="9 10" key="1">
    <citation type="journal article" date="2018" name="New Phytol.">
        <title>Phylogenomics of Endogonaceae and evolution of mycorrhizas within Mucoromycota.</title>
        <authorList>
            <person name="Chang Y."/>
            <person name="Desiro A."/>
            <person name="Na H."/>
            <person name="Sandor L."/>
            <person name="Lipzen A."/>
            <person name="Clum A."/>
            <person name="Barry K."/>
            <person name="Grigoriev I.V."/>
            <person name="Martin F.M."/>
            <person name="Stajich J.E."/>
            <person name="Smith M.E."/>
            <person name="Bonito G."/>
            <person name="Spatafora J.W."/>
        </authorList>
    </citation>
    <scope>NUCLEOTIDE SEQUENCE [LARGE SCALE GENOMIC DNA]</scope>
    <source>
        <strain evidence="9 10">GMNB39</strain>
    </source>
</reference>
<feature type="domain" description="DAMP1 SANT/Myb-like" evidence="8">
    <location>
        <begin position="122"/>
        <end position="204"/>
    </location>
</feature>
<dbReference type="AlphaFoldDB" id="A0A433D2X2"/>
<evidence type="ECO:0000256" key="3">
    <source>
        <dbReference type="ARBA" id="ARBA00019132"/>
    </source>
</evidence>
<evidence type="ECO:0000256" key="5">
    <source>
        <dbReference type="ARBA" id="ARBA00023015"/>
    </source>
</evidence>
<dbReference type="EMBL" id="RBNI01007689">
    <property type="protein sequence ID" value="RUP45175.1"/>
    <property type="molecule type" value="Genomic_DNA"/>
</dbReference>
<dbReference type="GO" id="GO:0035267">
    <property type="term" value="C:NuA4 histone acetyltransferase complex"/>
    <property type="evidence" value="ECO:0007669"/>
    <property type="project" value="InterPro"/>
</dbReference>
<comment type="similarity">
    <text evidence="2">Belongs to the SWC4 family.</text>
</comment>
<dbReference type="InterPro" id="IPR027109">
    <property type="entry name" value="Swc4/Dmap1"/>
</dbReference>
<dbReference type="PANTHER" id="PTHR12855:SF10">
    <property type="entry name" value="DNA METHYLTRANSFERASE 1-ASSOCIATED PROTEIN 1"/>
    <property type="match status" value="1"/>
</dbReference>
<dbReference type="OrthoDB" id="19740at2759"/>
<sequence>MNGNDIRDILQITKPSESAKKLKQPESQRKPDGISRELFSLIGGAPPLSLVKPAYKAKPILKKKAVTNDFNPSNLCPSHPARIFTFILSTPRVWHAFTNPARDDNLILHHWVKGSEDDAEEYRFAKFNKVIDVVEYNDEEYIKHLNDPQWTREETDYLFDLCRRFDLRFVVIADRYDFGNKTRSMEVGGRYDIHRYYDVNRKLLKARSPTPGEISQERMALIHQYSYDKARETERKKNLSILFNRTPEQIEEEEALYIESRRIEQNEKKLAKEREGLLKFLQTHDIMQTGPLPSPGLGGMGPGGQSGVATPGTINIAGGSGMVSPMGLDKVGVFLFGRVFFLVEYTPVSLKKEENQQVRVDNPDNRGAWYWPTELRRVQQQESSSILERVREF</sequence>
<evidence type="ECO:0000313" key="10">
    <source>
        <dbReference type="Proteomes" id="UP000268093"/>
    </source>
</evidence>
<keyword evidence="4" id="KW-0156">Chromatin regulator</keyword>